<gene>
    <name evidence="3" type="ORF">FKG94_02755</name>
</gene>
<dbReference type="RefSeq" id="WP_142902673.1">
    <property type="nucleotide sequence ID" value="NZ_ML660088.1"/>
</dbReference>
<keyword evidence="2" id="KW-0732">Signal</keyword>
<feature type="signal peptide" evidence="2">
    <location>
        <begin position="1"/>
        <end position="22"/>
    </location>
</feature>
<feature type="chain" id="PRO_5021829164" description="Lipoprotein" evidence="2">
    <location>
        <begin position="23"/>
        <end position="154"/>
    </location>
</feature>
<proteinExistence type="predicted"/>
<sequence>MNTSISFLAIILLCAGCTVPPAATSPTRDDPQVREQQREVYRRKAPQKLPPAAAAKPVTGEVPEPLLERVRRALVQQLGHDRLRLHRAEAVTWPSGAMGCALPGQVYTQASVNGYHVVFEADGKYWDYRLNQRGGFRHCENPGPTKRVLQYPTQ</sequence>
<organism evidence="3 4">
    <name type="scientific">Exilibacterium tricleocarpae</name>
    <dbReference type="NCBI Taxonomy" id="2591008"/>
    <lineage>
        <taxon>Bacteria</taxon>
        <taxon>Pseudomonadati</taxon>
        <taxon>Pseudomonadota</taxon>
        <taxon>Gammaproteobacteria</taxon>
        <taxon>Cellvibrionales</taxon>
        <taxon>Cellvibrionaceae</taxon>
        <taxon>Exilibacterium</taxon>
    </lineage>
</organism>
<evidence type="ECO:0000313" key="4">
    <source>
        <dbReference type="Proteomes" id="UP000319732"/>
    </source>
</evidence>
<dbReference type="OrthoDB" id="5801841at2"/>
<protein>
    <recommendedName>
        <fullName evidence="5">Lipoprotein</fullName>
    </recommendedName>
</protein>
<reference evidence="3 4" key="1">
    <citation type="submission" date="2019-06" db="EMBL/GenBank/DDBJ databases">
        <title>Whole genome sequence for Cellvibrionaceae sp. R142.</title>
        <authorList>
            <person name="Wang G."/>
        </authorList>
    </citation>
    <scope>NUCLEOTIDE SEQUENCE [LARGE SCALE GENOMIC DNA]</scope>
    <source>
        <strain evidence="3 4">R142</strain>
    </source>
</reference>
<accession>A0A545U6N1</accession>
<comment type="caution">
    <text evidence="3">The sequence shown here is derived from an EMBL/GenBank/DDBJ whole genome shotgun (WGS) entry which is preliminary data.</text>
</comment>
<dbReference type="Proteomes" id="UP000319732">
    <property type="component" value="Unassembled WGS sequence"/>
</dbReference>
<keyword evidence="4" id="KW-1185">Reference proteome</keyword>
<dbReference type="AlphaFoldDB" id="A0A545U6N1"/>
<feature type="compositionally biased region" description="Basic and acidic residues" evidence="1">
    <location>
        <begin position="27"/>
        <end position="42"/>
    </location>
</feature>
<feature type="region of interest" description="Disordered" evidence="1">
    <location>
        <begin position="23"/>
        <end position="60"/>
    </location>
</feature>
<dbReference type="EMBL" id="VHSG01000004">
    <property type="protein sequence ID" value="TQV85126.1"/>
    <property type="molecule type" value="Genomic_DNA"/>
</dbReference>
<evidence type="ECO:0000313" key="3">
    <source>
        <dbReference type="EMBL" id="TQV85126.1"/>
    </source>
</evidence>
<evidence type="ECO:0008006" key="5">
    <source>
        <dbReference type="Google" id="ProtNLM"/>
    </source>
</evidence>
<evidence type="ECO:0000256" key="2">
    <source>
        <dbReference type="SAM" id="SignalP"/>
    </source>
</evidence>
<evidence type="ECO:0000256" key="1">
    <source>
        <dbReference type="SAM" id="MobiDB-lite"/>
    </source>
</evidence>
<name>A0A545U6N1_9GAMM</name>